<organism evidence="3">
    <name type="scientific">Rhizophora mucronata</name>
    <name type="common">Asiatic mangrove</name>
    <dbReference type="NCBI Taxonomy" id="61149"/>
    <lineage>
        <taxon>Eukaryota</taxon>
        <taxon>Viridiplantae</taxon>
        <taxon>Streptophyta</taxon>
        <taxon>Embryophyta</taxon>
        <taxon>Tracheophyta</taxon>
        <taxon>Spermatophyta</taxon>
        <taxon>Magnoliopsida</taxon>
        <taxon>eudicotyledons</taxon>
        <taxon>Gunneridae</taxon>
        <taxon>Pentapetalae</taxon>
        <taxon>rosids</taxon>
        <taxon>fabids</taxon>
        <taxon>Malpighiales</taxon>
        <taxon>Rhizophoraceae</taxon>
        <taxon>Rhizophora</taxon>
    </lineage>
</organism>
<proteinExistence type="predicted"/>
<dbReference type="PANTHER" id="PTHR15682">
    <property type="entry name" value="UNHEALTHY RIBOSOME BIOGENESIS PROTEIN 2 HOMOLOG"/>
    <property type="match status" value="1"/>
</dbReference>
<evidence type="ECO:0000313" key="3">
    <source>
        <dbReference type="EMBL" id="MBW88184.1"/>
    </source>
</evidence>
<feature type="region of interest" description="Disordered" evidence="1">
    <location>
        <begin position="1"/>
        <end position="52"/>
    </location>
</feature>
<dbReference type="PANTHER" id="PTHR15682:SF2">
    <property type="entry name" value="UNHEALTHY RIBOSOME BIOGENESIS PROTEIN 2 HOMOLOG"/>
    <property type="match status" value="1"/>
</dbReference>
<evidence type="ECO:0000259" key="2">
    <source>
        <dbReference type="Pfam" id="PF10441"/>
    </source>
</evidence>
<reference evidence="3" key="1">
    <citation type="submission" date="2018-02" db="EMBL/GenBank/DDBJ databases">
        <title>Rhizophora mucronata_Transcriptome.</title>
        <authorList>
            <person name="Meera S.P."/>
            <person name="Sreeshan A."/>
            <person name="Augustine A."/>
        </authorList>
    </citation>
    <scope>NUCLEOTIDE SEQUENCE</scope>
    <source>
        <tissue evidence="3">Leaf</tissue>
    </source>
</reference>
<evidence type="ECO:0000256" key="1">
    <source>
        <dbReference type="SAM" id="MobiDB-lite"/>
    </source>
</evidence>
<name>A0A2P2J3V6_RHIMU</name>
<protein>
    <recommendedName>
        <fullName evidence="2">Nucleolar 27S pre-rRNA processing Urb2/Npa2 C-terminal domain-containing protein</fullName>
    </recommendedName>
</protein>
<accession>A0A2P2J3V6</accession>
<dbReference type="GO" id="GO:0005730">
    <property type="term" value="C:nucleolus"/>
    <property type="evidence" value="ECO:0007669"/>
    <property type="project" value="TreeGrafter"/>
</dbReference>
<dbReference type="InterPro" id="IPR052609">
    <property type="entry name" value="Ribosome_Biogenesis_Reg"/>
</dbReference>
<dbReference type="InterPro" id="IPR018849">
    <property type="entry name" value="Urb2/Npa2_C"/>
</dbReference>
<dbReference type="EMBL" id="GGEC01007701">
    <property type="protein sequence ID" value="MBW88184.1"/>
    <property type="molecule type" value="Transcribed_RNA"/>
</dbReference>
<dbReference type="GO" id="GO:0042254">
    <property type="term" value="P:ribosome biogenesis"/>
    <property type="evidence" value="ECO:0007669"/>
    <property type="project" value="TreeGrafter"/>
</dbReference>
<sequence length="2093" mass="235477">MADLSAEKKKKEEEKEKEKRKLKSPEEKQRGPKKHRVDESKERKESKQKEFEPFEAGRAPWKNLDLILLLRNKEIDLQKKIERALTCVNSRAKGEIDVVEDCETVKLSRLILFLNDWVQSLLLSTGKKVNNDGEKPSSRTVEACLDYRCWVIFKFCLEESLRLQLSLNLSRNLLRAIGCIARTALSLLVDRSINSKESFFVGEGFELYDVSLDCVSLVFSSHGGLSNENLDLWISTVRALLEIVQKVYEDSLEGGQVGIFALRFSCLVLEPFAKFLRVHPTRKSSFHGFVDDLLELLLYVLIVLHRHCNVSNHGWPRNLLIMVEEVISQGLFHPIHVDGFMSLCSSEKHSASSNVEPRTVVKSYHRHLFDKLERIIAERKEYILSGLGELFHLLVDRVKRPNKVSVLSGDSKIVGKAGDLPDLLVPPSNMLHKNNNAAPENSNGPSNLNAEKRKSLFDFFVQIMEPLLLQMNGYLKTELENGLLLFNVHHTVKSINSLLTSLLNEKLYSKTEDISEGACLNFLQKVYGSILLFSNHLLSLSTCDMDKQMQETLISLARELLVAIGYLLDIEYEVIGNDSTSLWTMILCYLAIGDSFKDASNHCLLTSQLLGLGCQVLQLYGELRQVKTTIFALCKAMRLIMIHENVDDGESNHGSFLTNTILPYESYAKSVGLLLCTQSFRLALHDGIKSIPEGQVREVIQHLSLDLSESLEWMKSNCSVADHRKFNLQEELFGRGLSEVYTLVLDSLTITIGNSVLVGQSVQDLMTVVRPCMSSLVGQQPDGVNEFVSCITGSSFSERLKGKKHDMLKCGLSTCWVFVFIFHLYVSCRSLYRQAISLMPPDISRKMSGALGDSSMAYSKRDFLERTDWTNEGYFSWIIQPSAPLPVIIQSVSDTYFQGSTADSCPLAYLLHTMALQRLVDLNRQIKLFEYIGRKLDGNFEIKVLTDSSYRKQSRKCRRSISLMKQEAANLTEFMMSYLSLVGTSQISVTDSATCMDTFDHTLHMCKTWDLGICYVNKKSLPAAIWSIVCKNIDIWFIHASKKKLKMFLSHVISTSLPSTAKRFTKMGEYSCDETVPLNTLAEISLALLHNASFYDYNFVRRHLAKRFCLLLEKSVRPLFTDISIGDIGLKSSSNWEEVLSALENSSGLFSGNNNVNHKEFSGRQSISHLSCEMLAAKFRACQSLLSLLSWMPKGYMNSKSFSLCVTYLLNLERIAIASILACKEALSPHEKYEIVRLLMLCRRALKFLIMAYCEKKTGTTQSSFISIFPGGILSVLWLFKSMYIVVGFQETLSEDFTDDIRYMFCSLMDHTSYVFLTLTKYECIYATEFLNVVKPDEEQLSSNVDQKHSPSEFDPCLNLCKDVEAWKSIVAVAESLKEQTQNLLILLKDALYDKKVGDGISVVNFTKLSSMVSSFGGFLWGLASALNHTNKMDSDPKVKLLTWEGEPASRINLCIAVFVDFICFVLCKLLGEADSPGHLCYVHNFKRLNNSCGMLDSKEFSIKIFRQTDILCGKQHQKSEIATACRAPSDIGDDSHSTSMCSHGMLSEDADSVASVLCKIDSFECEIVNADLLGSLLEGNNHEAAILIRHLLIAYSAILRLHWQTGCSSLLSILVPGFLGICEVLMLKLADMVVVPESFSFVWLDGVLKFLQELGSYFPSTNPTLTRHMYAKLVGLHLKVLGKCISLQGKEATLASHEIDSSAKTLHSIIGSTKASVSCRIYWLDEFKARLRMSLKMLMEKPSELHMLSAVQAIERALVGVHEGCTIIYGVNVGSADGGKASATVAAGIDCLDLVLEYVSGRNRLSVVKRHIQSLTAALFNIILHLQSPLIFYSRLPRCDSGPHTGAVILMCVEVLTRILAKHALFHLDSWHVAQSLRIPSALFQDFGQLRASEGPISSNPFLFLDNQDCDQVAGMNSNSCVVDHQFSIELFAKCCRLLSTIVKHRQSESEQCIALLQESVRALLHHLETVDADYVIRKGCFSWNVKEGEKCACFFRRIFEELRQQKDTFGQHCYKFLADYIWIYSGLGPQKTGIRREIDEALKPGVYALIDVCSSDDLQHIHFEFGEGPCRNTLAMLQHDYKLNFQYEGKV</sequence>
<dbReference type="Pfam" id="PF10441">
    <property type="entry name" value="Urb2"/>
    <property type="match status" value="1"/>
</dbReference>
<feature type="domain" description="Nucleolar 27S pre-rRNA processing Urb2/Npa2 C-terminal" evidence="2">
    <location>
        <begin position="1852"/>
        <end position="2092"/>
    </location>
</feature>